<evidence type="ECO:0008006" key="12">
    <source>
        <dbReference type="Google" id="ProtNLM"/>
    </source>
</evidence>
<feature type="transmembrane region" description="Helical" evidence="7">
    <location>
        <begin position="322"/>
        <end position="346"/>
    </location>
</feature>
<dbReference type="GO" id="GO:0022857">
    <property type="term" value="F:transmembrane transporter activity"/>
    <property type="evidence" value="ECO:0007669"/>
    <property type="project" value="TreeGrafter"/>
</dbReference>
<protein>
    <recommendedName>
        <fullName evidence="12">ABC3 transporter permease protein domain-containing protein</fullName>
    </recommendedName>
</protein>
<evidence type="ECO:0000256" key="4">
    <source>
        <dbReference type="ARBA" id="ARBA00022989"/>
    </source>
</evidence>
<keyword evidence="5 7" id="KW-0472">Membrane</keyword>
<evidence type="ECO:0000256" key="2">
    <source>
        <dbReference type="ARBA" id="ARBA00022475"/>
    </source>
</evidence>
<dbReference type="InterPro" id="IPR003838">
    <property type="entry name" value="ABC3_permease_C"/>
</dbReference>
<evidence type="ECO:0000256" key="7">
    <source>
        <dbReference type="SAM" id="Phobius"/>
    </source>
</evidence>
<organism evidence="10 11">
    <name type="scientific">Butyricicoccus pullicaecorum</name>
    <dbReference type="NCBI Taxonomy" id="501571"/>
    <lineage>
        <taxon>Bacteria</taxon>
        <taxon>Bacillati</taxon>
        <taxon>Bacillota</taxon>
        <taxon>Clostridia</taxon>
        <taxon>Eubacteriales</taxon>
        <taxon>Butyricicoccaceae</taxon>
        <taxon>Butyricicoccus</taxon>
    </lineage>
</organism>
<evidence type="ECO:0000259" key="8">
    <source>
        <dbReference type="Pfam" id="PF02687"/>
    </source>
</evidence>
<comment type="similarity">
    <text evidence="6">Belongs to the ABC-4 integral membrane protein family.</text>
</comment>
<dbReference type="InterPro" id="IPR025857">
    <property type="entry name" value="MacB_PCD"/>
</dbReference>
<dbReference type="Pfam" id="PF12704">
    <property type="entry name" value="MacB_PCD"/>
    <property type="match status" value="1"/>
</dbReference>
<feature type="transmembrane region" description="Helical" evidence="7">
    <location>
        <begin position="29"/>
        <end position="49"/>
    </location>
</feature>
<evidence type="ECO:0000313" key="10">
    <source>
        <dbReference type="EMBL" id="OUP53861.1"/>
    </source>
</evidence>
<gene>
    <name evidence="10" type="ORF">B5F17_04560</name>
</gene>
<evidence type="ECO:0000256" key="3">
    <source>
        <dbReference type="ARBA" id="ARBA00022692"/>
    </source>
</evidence>
<evidence type="ECO:0000313" key="11">
    <source>
        <dbReference type="Proteomes" id="UP000195897"/>
    </source>
</evidence>
<dbReference type="PANTHER" id="PTHR30572">
    <property type="entry name" value="MEMBRANE COMPONENT OF TRANSPORTER-RELATED"/>
    <property type="match status" value="1"/>
</dbReference>
<dbReference type="InterPro" id="IPR050250">
    <property type="entry name" value="Macrolide_Exporter_MacB"/>
</dbReference>
<comment type="caution">
    <text evidence="10">The sequence shown here is derived from an EMBL/GenBank/DDBJ whole genome shotgun (WGS) entry which is preliminary data.</text>
</comment>
<feature type="domain" description="ABC3 transporter permease C-terminal" evidence="8">
    <location>
        <begin position="281"/>
        <end position="394"/>
    </location>
</feature>
<name>A0A1Y4LG66_9FIRM</name>
<reference evidence="11" key="1">
    <citation type="submission" date="2017-04" db="EMBL/GenBank/DDBJ databases">
        <title>Function of individual gut microbiota members based on whole genome sequencing of pure cultures obtained from chicken caecum.</title>
        <authorList>
            <person name="Medvecky M."/>
            <person name="Cejkova D."/>
            <person name="Polansky O."/>
            <person name="Karasova D."/>
            <person name="Kubasova T."/>
            <person name="Cizek A."/>
            <person name="Rychlik I."/>
        </authorList>
    </citation>
    <scope>NUCLEOTIDE SEQUENCE [LARGE SCALE GENOMIC DNA]</scope>
    <source>
        <strain evidence="11">An180</strain>
    </source>
</reference>
<dbReference type="EMBL" id="NFKK01000003">
    <property type="protein sequence ID" value="OUP53861.1"/>
    <property type="molecule type" value="Genomic_DNA"/>
</dbReference>
<dbReference type="GO" id="GO:0005886">
    <property type="term" value="C:plasma membrane"/>
    <property type="evidence" value="ECO:0007669"/>
    <property type="project" value="UniProtKB-SubCell"/>
</dbReference>
<dbReference type="Proteomes" id="UP000195897">
    <property type="component" value="Unassembled WGS sequence"/>
</dbReference>
<dbReference type="AlphaFoldDB" id="A0A1Y4LG66"/>
<proteinExistence type="inferred from homology"/>
<keyword evidence="4 7" id="KW-1133">Transmembrane helix</keyword>
<accession>A0A1Y4LG66</accession>
<keyword evidence="3 7" id="KW-0812">Transmembrane</keyword>
<evidence type="ECO:0000256" key="5">
    <source>
        <dbReference type="ARBA" id="ARBA00023136"/>
    </source>
</evidence>
<feature type="domain" description="MacB-like periplasmic core" evidence="9">
    <location>
        <begin position="33"/>
        <end position="232"/>
    </location>
</feature>
<comment type="subcellular location">
    <subcellularLocation>
        <location evidence="1">Cell membrane</location>
        <topology evidence="1">Multi-pass membrane protein</topology>
    </subcellularLocation>
</comment>
<dbReference type="Pfam" id="PF02687">
    <property type="entry name" value="FtsX"/>
    <property type="match status" value="1"/>
</dbReference>
<keyword evidence="2" id="KW-1003">Cell membrane</keyword>
<evidence type="ECO:0000259" key="9">
    <source>
        <dbReference type="Pfam" id="PF12704"/>
    </source>
</evidence>
<feature type="transmembrane region" description="Helical" evidence="7">
    <location>
        <begin position="366"/>
        <end position="390"/>
    </location>
</feature>
<feature type="transmembrane region" description="Helical" evidence="7">
    <location>
        <begin position="276"/>
        <end position="301"/>
    </location>
</feature>
<sequence length="400" mass="41888">MERRCTWMRGSDLIRLAFGQVKRGGVRSLLCGCTVAIGVCAISVIGAVGDVAQDEMHEAIHAIGLRGMTCYLEDAPSGEVLTPAFAEAVMESCPDVQTAMPVKYQTGRYQNGFHSGDALLFGVDENMGQVLDVDLLSGRLLTAGEANGQVRRVVISQTLAEQLYGRVDVAGRSLYLTISGQEQIFEIVGVIRDQTQMLSGIAGGSVPTIIYLPYAVVADAGQGADQVLLSCTGDTQTIERQLNAIAQGPLGLHGKIGVQNLSGYLGTVDKLAEQAVWVFLLVAGISMIVALGAVAGGMLSAAHEMREEIGIYRAIGARQTDVFWLFVLQAALICALGAACGLLTAHGLCLAASYWTGYAVSASPQLMTGCFGVAVGCGVLSGIAPALHAAHLDPVQTMRG</sequence>
<evidence type="ECO:0000256" key="1">
    <source>
        <dbReference type="ARBA" id="ARBA00004651"/>
    </source>
</evidence>
<evidence type="ECO:0000256" key="6">
    <source>
        <dbReference type="ARBA" id="ARBA00038076"/>
    </source>
</evidence>
<dbReference type="PANTHER" id="PTHR30572:SF4">
    <property type="entry name" value="ABC TRANSPORTER PERMEASE YTRF"/>
    <property type="match status" value="1"/>
</dbReference>